<evidence type="ECO:0000256" key="1">
    <source>
        <dbReference type="SAM" id="SignalP"/>
    </source>
</evidence>
<keyword evidence="1" id="KW-0732">Signal</keyword>
<name>A0A835G404_SPOEX</name>
<organism evidence="2 3">
    <name type="scientific">Spodoptera exigua</name>
    <name type="common">Beet armyworm</name>
    <name type="synonym">Noctua fulgens</name>
    <dbReference type="NCBI Taxonomy" id="7107"/>
    <lineage>
        <taxon>Eukaryota</taxon>
        <taxon>Metazoa</taxon>
        <taxon>Ecdysozoa</taxon>
        <taxon>Arthropoda</taxon>
        <taxon>Hexapoda</taxon>
        <taxon>Insecta</taxon>
        <taxon>Pterygota</taxon>
        <taxon>Neoptera</taxon>
        <taxon>Endopterygota</taxon>
        <taxon>Lepidoptera</taxon>
        <taxon>Glossata</taxon>
        <taxon>Ditrysia</taxon>
        <taxon>Noctuoidea</taxon>
        <taxon>Noctuidae</taxon>
        <taxon>Amphipyrinae</taxon>
        <taxon>Spodoptera</taxon>
    </lineage>
</organism>
<comment type="caution">
    <text evidence="2">The sequence shown here is derived from an EMBL/GenBank/DDBJ whole genome shotgun (WGS) entry which is preliminary data.</text>
</comment>
<evidence type="ECO:0000313" key="2">
    <source>
        <dbReference type="EMBL" id="KAF9405496.1"/>
    </source>
</evidence>
<feature type="non-terminal residue" evidence="2">
    <location>
        <position position="1"/>
    </location>
</feature>
<gene>
    <name evidence="2" type="ORF">HW555_013796</name>
</gene>
<feature type="signal peptide" evidence="1">
    <location>
        <begin position="1"/>
        <end position="22"/>
    </location>
</feature>
<dbReference type="EMBL" id="JACKWZ010000729">
    <property type="protein sequence ID" value="KAF9405496.1"/>
    <property type="molecule type" value="Genomic_DNA"/>
</dbReference>
<feature type="chain" id="PRO_5032858314" evidence="1">
    <location>
        <begin position="23"/>
        <end position="90"/>
    </location>
</feature>
<accession>A0A835G404</accession>
<proteinExistence type="predicted"/>
<reference evidence="2" key="1">
    <citation type="submission" date="2020-08" db="EMBL/GenBank/DDBJ databases">
        <title>Spodoptera exigua strain:BAW_Kor-Di-RS1 Genome sequencing and assembly.</title>
        <authorList>
            <person name="Kim J."/>
            <person name="Nam H.Y."/>
            <person name="Kwon M."/>
            <person name="Choi J.H."/>
            <person name="Cho S.R."/>
            <person name="Kim G.-H."/>
        </authorList>
    </citation>
    <scope>NUCLEOTIDE SEQUENCE</scope>
    <source>
        <strain evidence="2">BAW_Kor-Di-RS1</strain>
        <tissue evidence="2">Whole-body</tissue>
    </source>
</reference>
<evidence type="ECO:0000313" key="3">
    <source>
        <dbReference type="Proteomes" id="UP000648187"/>
    </source>
</evidence>
<protein>
    <submittedName>
        <fullName evidence="2">Uncharacterized protein</fullName>
    </submittedName>
</protein>
<keyword evidence="3" id="KW-1185">Reference proteome</keyword>
<dbReference type="Proteomes" id="UP000648187">
    <property type="component" value="Unassembled WGS sequence"/>
</dbReference>
<sequence length="90" mass="9608">WRPLHVLLLLPALLLWSSSAEAGPLFESLSLLPSASNVSEHLQHQLAALELLAGLASLAADTAGAASLFHSILSEDKIDGRCQIIEPHTY</sequence>
<dbReference type="AlphaFoldDB" id="A0A835G404"/>